<dbReference type="Pfam" id="PF03458">
    <property type="entry name" value="Gly_transporter"/>
    <property type="match status" value="2"/>
</dbReference>
<protein>
    <recommendedName>
        <fullName evidence="8">Glycine transporter domain-containing protein</fullName>
    </recommendedName>
</protein>
<evidence type="ECO:0000256" key="1">
    <source>
        <dbReference type="ARBA" id="ARBA00004651"/>
    </source>
</evidence>
<feature type="transmembrane region" description="Helical" evidence="7">
    <location>
        <begin position="33"/>
        <end position="54"/>
    </location>
</feature>
<evidence type="ECO:0000313" key="9">
    <source>
        <dbReference type="EMBL" id="AFV00634.1"/>
    </source>
</evidence>
<dbReference type="Proteomes" id="UP000000466">
    <property type="component" value="Chromosome"/>
</dbReference>
<feature type="transmembrane region" description="Helical" evidence="7">
    <location>
        <begin position="60"/>
        <end position="80"/>
    </location>
</feature>
<feature type="domain" description="Glycine transporter" evidence="8">
    <location>
        <begin position="9"/>
        <end position="82"/>
    </location>
</feature>
<dbReference type="eggNOG" id="COG2860">
    <property type="taxonomic scope" value="Bacteria"/>
</dbReference>
<dbReference type="PANTHER" id="PTHR30506">
    <property type="entry name" value="INNER MEMBRANE PROTEIN"/>
    <property type="match status" value="1"/>
</dbReference>
<reference evidence="9 10" key="1">
    <citation type="journal article" date="2013" name="Genome Announc.">
        <title>Complete genome sequence of Simiduia agarivorans SA1(T), a marine bacterium able to degrade a variety of polysaccharides.</title>
        <authorList>
            <person name="Lin S.Y."/>
            <person name="Shieh W.Y."/>
            <person name="Chen J.S."/>
            <person name="Tang S.L."/>
        </authorList>
    </citation>
    <scope>NUCLEOTIDE SEQUENCE [LARGE SCALE GENOMIC DNA]</scope>
    <source>
        <strain evidence="10">DSM 21679 / JCM 13881 / BCRC 17597 / SA1</strain>
    </source>
</reference>
<name>K4KR71_SIMAS</name>
<dbReference type="PANTHER" id="PTHR30506:SF3">
    <property type="entry name" value="UPF0126 INNER MEMBRANE PROTEIN YADS-RELATED"/>
    <property type="match status" value="1"/>
</dbReference>
<evidence type="ECO:0000256" key="5">
    <source>
        <dbReference type="ARBA" id="ARBA00022989"/>
    </source>
</evidence>
<comment type="subcellular location">
    <subcellularLocation>
        <location evidence="1">Cell membrane</location>
        <topology evidence="1">Multi-pass membrane protein</topology>
    </subcellularLocation>
</comment>
<keyword evidence="4 7" id="KW-0812">Transmembrane</keyword>
<evidence type="ECO:0000256" key="2">
    <source>
        <dbReference type="ARBA" id="ARBA00008193"/>
    </source>
</evidence>
<evidence type="ECO:0000256" key="3">
    <source>
        <dbReference type="ARBA" id="ARBA00022475"/>
    </source>
</evidence>
<dbReference type="GO" id="GO:0005886">
    <property type="term" value="C:plasma membrane"/>
    <property type="evidence" value="ECO:0007669"/>
    <property type="project" value="UniProtKB-SubCell"/>
</dbReference>
<gene>
    <name evidence="9" type="ordered locus">M5M_17525</name>
</gene>
<feature type="transmembrane region" description="Helical" evidence="7">
    <location>
        <begin position="151"/>
        <end position="172"/>
    </location>
</feature>
<evidence type="ECO:0000313" key="10">
    <source>
        <dbReference type="Proteomes" id="UP000000466"/>
    </source>
</evidence>
<dbReference type="InterPro" id="IPR005115">
    <property type="entry name" value="Gly_transporter"/>
</dbReference>
<accession>K4KR71</accession>
<evidence type="ECO:0000256" key="6">
    <source>
        <dbReference type="ARBA" id="ARBA00023136"/>
    </source>
</evidence>
<proteinExistence type="inferred from homology"/>
<dbReference type="HOGENOM" id="CLU_064906_2_2_6"/>
<evidence type="ECO:0000259" key="8">
    <source>
        <dbReference type="Pfam" id="PF03458"/>
    </source>
</evidence>
<keyword evidence="10" id="KW-1185">Reference proteome</keyword>
<dbReference type="RefSeq" id="WP_015048786.1">
    <property type="nucleotide sequence ID" value="NC_018868.3"/>
</dbReference>
<sequence length="212" mass="22745">MDIGQTLYWIGLAGCAVFAISGALAAAEKQHDIMSFILLGVVTGIGGGTVRDLILDRPVFWLVDPLYLEVCIAAAGLTFFAARKIKFKHKALVWMDAAGMALFSIMAAQISQQWHASWMVAMVMAMITASFGGIIRDVLLDQMPVVLEPEIYVSASLLGALGYLLTCSFQGVEDGSANYLALAIGFSIAFSVRGAAIIWDLRLPKFPPPAAE</sequence>
<comment type="similarity">
    <text evidence="2">Belongs to the UPF0126 family.</text>
</comment>
<dbReference type="STRING" id="1117647.M5M_17525"/>
<dbReference type="OrthoDB" id="9791874at2"/>
<feature type="transmembrane region" description="Helical" evidence="7">
    <location>
        <begin position="178"/>
        <end position="199"/>
    </location>
</feature>
<keyword evidence="5 7" id="KW-1133">Transmembrane helix</keyword>
<keyword evidence="6 7" id="KW-0472">Membrane</keyword>
<evidence type="ECO:0000256" key="7">
    <source>
        <dbReference type="SAM" id="Phobius"/>
    </source>
</evidence>
<feature type="transmembrane region" description="Helical" evidence="7">
    <location>
        <begin position="6"/>
        <end position="26"/>
    </location>
</feature>
<evidence type="ECO:0000256" key="4">
    <source>
        <dbReference type="ARBA" id="ARBA00022692"/>
    </source>
</evidence>
<feature type="transmembrane region" description="Helical" evidence="7">
    <location>
        <begin position="116"/>
        <end position="139"/>
    </location>
</feature>
<feature type="domain" description="Glycine transporter" evidence="8">
    <location>
        <begin position="94"/>
        <end position="165"/>
    </location>
</feature>
<dbReference type="KEGG" id="saga:M5M_17525"/>
<dbReference type="AlphaFoldDB" id="K4KR71"/>
<organism evidence="9 10">
    <name type="scientific">Simiduia agarivorans (strain DSM 21679 / JCM 13881 / BCRC 17597 / SA1)</name>
    <dbReference type="NCBI Taxonomy" id="1117647"/>
    <lineage>
        <taxon>Bacteria</taxon>
        <taxon>Pseudomonadati</taxon>
        <taxon>Pseudomonadota</taxon>
        <taxon>Gammaproteobacteria</taxon>
        <taxon>Cellvibrionales</taxon>
        <taxon>Cellvibrionaceae</taxon>
        <taxon>Simiduia</taxon>
    </lineage>
</organism>
<keyword evidence="3" id="KW-1003">Cell membrane</keyword>
<dbReference type="EMBL" id="CP003746">
    <property type="protein sequence ID" value="AFV00634.1"/>
    <property type="molecule type" value="Genomic_DNA"/>
</dbReference>